<dbReference type="EMBL" id="CABITT030000007">
    <property type="protein sequence ID" value="VVB11283.1"/>
    <property type="molecule type" value="Genomic_DNA"/>
</dbReference>
<gene>
    <name evidence="1" type="ORF">ANE_LOCUS21727</name>
</gene>
<accession>A0A565CCC4</accession>
<name>A0A565CCC4_9BRAS</name>
<evidence type="ECO:0000313" key="1">
    <source>
        <dbReference type="EMBL" id="VVB11283.1"/>
    </source>
</evidence>
<dbReference type="AlphaFoldDB" id="A0A565CCC4"/>
<protein>
    <submittedName>
        <fullName evidence="1">Uncharacterized protein</fullName>
    </submittedName>
</protein>
<sequence>MAGSFPYSILVDHHNELKGTILHHVWCWKICFIIYASFHARLLGPSMLVKTQVKSKRNCVNIVTALHAVLQILSSSRMVSSEI</sequence>
<proteinExistence type="predicted"/>
<evidence type="ECO:0000313" key="2">
    <source>
        <dbReference type="Proteomes" id="UP000489600"/>
    </source>
</evidence>
<dbReference type="Proteomes" id="UP000489600">
    <property type="component" value="Unassembled WGS sequence"/>
</dbReference>
<keyword evidence="2" id="KW-1185">Reference proteome</keyword>
<organism evidence="1 2">
    <name type="scientific">Arabis nemorensis</name>
    <dbReference type="NCBI Taxonomy" id="586526"/>
    <lineage>
        <taxon>Eukaryota</taxon>
        <taxon>Viridiplantae</taxon>
        <taxon>Streptophyta</taxon>
        <taxon>Embryophyta</taxon>
        <taxon>Tracheophyta</taxon>
        <taxon>Spermatophyta</taxon>
        <taxon>Magnoliopsida</taxon>
        <taxon>eudicotyledons</taxon>
        <taxon>Gunneridae</taxon>
        <taxon>Pentapetalae</taxon>
        <taxon>rosids</taxon>
        <taxon>malvids</taxon>
        <taxon>Brassicales</taxon>
        <taxon>Brassicaceae</taxon>
        <taxon>Arabideae</taxon>
        <taxon>Arabis</taxon>
    </lineage>
</organism>
<comment type="caution">
    <text evidence="1">The sequence shown here is derived from an EMBL/GenBank/DDBJ whole genome shotgun (WGS) entry which is preliminary data.</text>
</comment>
<reference evidence="1" key="1">
    <citation type="submission" date="2019-07" db="EMBL/GenBank/DDBJ databases">
        <authorList>
            <person name="Dittberner H."/>
        </authorList>
    </citation>
    <scope>NUCLEOTIDE SEQUENCE [LARGE SCALE GENOMIC DNA]</scope>
</reference>